<evidence type="ECO:0000313" key="6">
    <source>
        <dbReference type="EMBL" id="EGP92466.1"/>
    </source>
</evidence>
<dbReference type="HOGENOM" id="CLU_824405_0_0_1"/>
<evidence type="ECO:0000313" key="7">
    <source>
        <dbReference type="Proteomes" id="UP000008062"/>
    </source>
</evidence>
<evidence type="ECO:0000256" key="3">
    <source>
        <dbReference type="ARBA" id="ARBA00022964"/>
    </source>
</evidence>
<dbReference type="KEGG" id="ztr:MYCGRDRAFT_89179"/>
<dbReference type="InterPro" id="IPR013819">
    <property type="entry name" value="LipOase_C"/>
</dbReference>
<evidence type="ECO:0000256" key="2">
    <source>
        <dbReference type="ARBA" id="ARBA00022723"/>
    </source>
</evidence>
<organism evidence="6 7">
    <name type="scientific">Zymoseptoria tritici (strain CBS 115943 / IPO323)</name>
    <name type="common">Speckled leaf blotch fungus</name>
    <name type="synonym">Septoria tritici</name>
    <dbReference type="NCBI Taxonomy" id="336722"/>
    <lineage>
        <taxon>Eukaryota</taxon>
        <taxon>Fungi</taxon>
        <taxon>Dikarya</taxon>
        <taxon>Ascomycota</taxon>
        <taxon>Pezizomycotina</taxon>
        <taxon>Dothideomycetes</taxon>
        <taxon>Dothideomycetidae</taxon>
        <taxon>Mycosphaerellales</taxon>
        <taxon>Mycosphaerellaceae</taxon>
        <taxon>Zymoseptoria</taxon>
    </lineage>
</organism>
<reference evidence="6 7" key="1">
    <citation type="journal article" date="2011" name="PLoS Genet.">
        <title>Finished genome of the fungal wheat pathogen Mycosphaerella graminicola reveals dispensome structure, chromosome plasticity, and stealth pathogenesis.</title>
        <authorList>
            <person name="Goodwin S.B."/>
            <person name="Ben M'barek S."/>
            <person name="Dhillon B."/>
            <person name="Wittenberg A.H.J."/>
            <person name="Crane C.F."/>
            <person name="Hane J.K."/>
            <person name="Foster A.J."/>
            <person name="Van der Lee T.A.J."/>
            <person name="Grimwood J."/>
            <person name="Aerts A."/>
            <person name="Antoniw J."/>
            <person name="Bailey A."/>
            <person name="Bluhm B."/>
            <person name="Bowler J."/>
            <person name="Bristow J."/>
            <person name="van der Burgt A."/>
            <person name="Canto-Canche B."/>
            <person name="Churchill A.C.L."/>
            <person name="Conde-Ferraez L."/>
            <person name="Cools H.J."/>
            <person name="Coutinho P.M."/>
            <person name="Csukai M."/>
            <person name="Dehal P."/>
            <person name="De Wit P."/>
            <person name="Donzelli B."/>
            <person name="van de Geest H.C."/>
            <person name="van Ham R.C.H.J."/>
            <person name="Hammond-Kosack K.E."/>
            <person name="Henrissat B."/>
            <person name="Kilian A."/>
            <person name="Kobayashi A.K."/>
            <person name="Koopmann E."/>
            <person name="Kourmpetis Y."/>
            <person name="Kuzniar A."/>
            <person name="Lindquist E."/>
            <person name="Lombard V."/>
            <person name="Maliepaard C."/>
            <person name="Martins N."/>
            <person name="Mehrabi R."/>
            <person name="Nap J.P.H."/>
            <person name="Ponomarenko A."/>
            <person name="Rudd J.J."/>
            <person name="Salamov A."/>
            <person name="Schmutz J."/>
            <person name="Schouten H.J."/>
            <person name="Shapiro H."/>
            <person name="Stergiopoulos I."/>
            <person name="Torriani S.F.F."/>
            <person name="Tu H."/>
            <person name="de Vries R.P."/>
            <person name="Waalwijk C."/>
            <person name="Ware S.B."/>
            <person name="Wiebenga A."/>
            <person name="Zwiers L.-H."/>
            <person name="Oliver R.P."/>
            <person name="Grigoriev I.V."/>
            <person name="Kema G.H.J."/>
        </authorList>
    </citation>
    <scope>NUCLEOTIDE SEQUENCE [LARGE SCALE GENOMIC DNA]</scope>
    <source>
        <strain evidence="7">CBS 115943 / IPO323</strain>
    </source>
</reference>
<dbReference type="EMBL" id="CM001196">
    <property type="protein sequence ID" value="EGP92466.1"/>
    <property type="molecule type" value="Genomic_DNA"/>
</dbReference>
<protein>
    <recommendedName>
        <fullName evidence="1">Manganese lipoxygenase</fullName>
    </recommendedName>
</protein>
<dbReference type="InterPro" id="IPR036226">
    <property type="entry name" value="LipOase_C_sf"/>
</dbReference>
<evidence type="ECO:0000259" key="5">
    <source>
        <dbReference type="PROSITE" id="PS51393"/>
    </source>
</evidence>
<dbReference type="GO" id="GO:0043651">
    <property type="term" value="P:linoleic acid metabolic process"/>
    <property type="evidence" value="ECO:0007669"/>
    <property type="project" value="UniProtKB-ARBA"/>
</dbReference>
<keyword evidence="4" id="KW-0560">Oxidoreductase</keyword>
<dbReference type="PANTHER" id="PTHR11771">
    <property type="entry name" value="LIPOXYGENASE"/>
    <property type="match status" value="1"/>
</dbReference>
<dbReference type="Gene3D" id="1.20.245.10">
    <property type="entry name" value="Lipoxygenase-1, Domain 5"/>
    <property type="match status" value="1"/>
</dbReference>
<proteinExistence type="predicted"/>
<dbReference type="GeneID" id="13394493"/>
<evidence type="ECO:0000256" key="1">
    <source>
        <dbReference type="ARBA" id="ARBA00021175"/>
    </source>
</evidence>
<dbReference type="GO" id="GO:0050584">
    <property type="term" value="F:linoleate 11-lipoxygenase activity"/>
    <property type="evidence" value="ECO:0007669"/>
    <property type="project" value="UniProtKB-ARBA"/>
</dbReference>
<dbReference type="eggNOG" id="ENOG502QQSP">
    <property type="taxonomic scope" value="Eukaryota"/>
</dbReference>
<dbReference type="Pfam" id="PF00305">
    <property type="entry name" value="Lipoxygenase"/>
    <property type="match status" value="1"/>
</dbReference>
<keyword evidence="7" id="KW-1185">Reference proteome</keyword>
<keyword evidence="2" id="KW-0479">Metal-binding</keyword>
<accession>F9WZY8</accession>
<name>F9WZY8_ZYMTI</name>
<keyword evidence="3" id="KW-0223">Dioxygenase</keyword>
<dbReference type="OMA" id="YDFPRIN"/>
<feature type="domain" description="Lipoxygenase" evidence="5">
    <location>
        <begin position="31"/>
        <end position="337"/>
    </location>
</feature>
<gene>
    <name evidence="6" type="ORF">MYCGRDRAFT_89179</name>
</gene>
<evidence type="ECO:0000256" key="4">
    <source>
        <dbReference type="ARBA" id="ARBA00023002"/>
    </source>
</evidence>
<dbReference type="PROSITE" id="PS51393">
    <property type="entry name" value="LIPOXYGENASE_3"/>
    <property type="match status" value="1"/>
</dbReference>
<dbReference type="RefSeq" id="XP_003857490.1">
    <property type="nucleotide sequence ID" value="XM_003857442.1"/>
</dbReference>
<dbReference type="SUPFAM" id="SSF48484">
    <property type="entry name" value="Lipoxigenase"/>
    <property type="match status" value="1"/>
</dbReference>
<sequence>MALIVAVVDSRRQYEEVDRKEAIASLAQFDHFARTHYVAEAIGLAARRKLSEQHPLSGLSNRVLYATYGPRPLGYDALLAPGEAIDSWFGLSAKAAEIYANTTYFNGFSGAVQANYFYANLRRRGLIDSPGPSLKQYPFFEDAALVYDAIRAFTGTYCESYYDPADSDALDDDPELQAWMTEAIAAQVIDFPTPSTLRNVSDLADLMAHIGFIVSVAHHTLNTNDLLTGSGVFQFHTSALWQPVPEQKGVYDVVPYLPKVDAALATIDLYARCLRPKFVGTNRTLLHMFEGEELLRRSNTAVRAANEAFLKSMSALLWRIPRREYVAPLEAKTESVR</sequence>
<dbReference type="InterPro" id="IPR000907">
    <property type="entry name" value="LipOase"/>
</dbReference>
<dbReference type="Proteomes" id="UP000008062">
    <property type="component" value="Chromosome 1"/>
</dbReference>
<dbReference type="InParanoid" id="F9WZY8"/>
<dbReference type="AlphaFoldDB" id="F9WZY8"/>
<dbReference type="OrthoDB" id="407298at2759"/>
<dbReference type="GO" id="GO:0034440">
    <property type="term" value="P:lipid oxidation"/>
    <property type="evidence" value="ECO:0007669"/>
    <property type="project" value="InterPro"/>
</dbReference>
<dbReference type="GO" id="GO:0046872">
    <property type="term" value="F:metal ion binding"/>
    <property type="evidence" value="ECO:0007669"/>
    <property type="project" value="UniProtKB-KW"/>
</dbReference>